<comment type="caution">
    <text evidence="2">The sequence shown here is derived from an EMBL/GenBank/DDBJ whole genome shotgun (WGS) entry which is preliminary data.</text>
</comment>
<reference evidence="2 3" key="1">
    <citation type="journal article" date="2019" name="Sci. Rep.">
        <title>Comparative genomics of chytrid fungi reveal insights into the obligate biotrophic and pathogenic lifestyle of Synchytrium endobioticum.</title>
        <authorList>
            <person name="van de Vossenberg B.T.L.H."/>
            <person name="Warris S."/>
            <person name="Nguyen H.D.T."/>
            <person name="van Gent-Pelzer M.P.E."/>
            <person name="Joly D.L."/>
            <person name="van de Geest H.C."/>
            <person name="Bonants P.J.M."/>
            <person name="Smith D.S."/>
            <person name="Levesque C.A."/>
            <person name="van der Lee T.A.J."/>
        </authorList>
    </citation>
    <scope>NUCLEOTIDE SEQUENCE [LARGE SCALE GENOMIC DNA]</scope>
    <source>
        <strain evidence="2 3">LEV6574</strain>
    </source>
</reference>
<organism evidence="2 3">
    <name type="scientific">Synchytrium endobioticum</name>
    <dbReference type="NCBI Taxonomy" id="286115"/>
    <lineage>
        <taxon>Eukaryota</taxon>
        <taxon>Fungi</taxon>
        <taxon>Fungi incertae sedis</taxon>
        <taxon>Chytridiomycota</taxon>
        <taxon>Chytridiomycota incertae sedis</taxon>
        <taxon>Chytridiomycetes</taxon>
        <taxon>Synchytriales</taxon>
        <taxon>Synchytriaceae</taxon>
        <taxon>Synchytrium</taxon>
    </lineage>
</organism>
<evidence type="ECO:0000313" key="3">
    <source>
        <dbReference type="Proteomes" id="UP000320475"/>
    </source>
</evidence>
<protein>
    <submittedName>
        <fullName evidence="2">Uncharacterized protein</fullName>
    </submittedName>
</protein>
<evidence type="ECO:0000313" key="2">
    <source>
        <dbReference type="EMBL" id="TPX44031.1"/>
    </source>
</evidence>
<dbReference type="AlphaFoldDB" id="A0A507CYA0"/>
<sequence>MKCPVPPILKASLNVVDFDDAKYQEPKEVPKAKAGKHSSKEKAKRAPSGRSNRTTAVDGDDSDWPETSKKTACDV</sequence>
<gene>
    <name evidence="2" type="ORF">SeLEV6574_g04762</name>
</gene>
<evidence type="ECO:0000256" key="1">
    <source>
        <dbReference type="SAM" id="MobiDB-lite"/>
    </source>
</evidence>
<feature type="compositionally biased region" description="Basic residues" evidence="1">
    <location>
        <begin position="33"/>
        <end position="47"/>
    </location>
</feature>
<dbReference type="Proteomes" id="UP000320475">
    <property type="component" value="Unassembled WGS sequence"/>
</dbReference>
<feature type="compositionally biased region" description="Basic and acidic residues" evidence="1">
    <location>
        <begin position="66"/>
        <end position="75"/>
    </location>
</feature>
<feature type="compositionally biased region" description="Basic and acidic residues" evidence="1">
    <location>
        <begin position="20"/>
        <end position="31"/>
    </location>
</feature>
<feature type="region of interest" description="Disordered" evidence="1">
    <location>
        <begin position="20"/>
        <end position="75"/>
    </location>
</feature>
<accession>A0A507CYA0</accession>
<proteinExistence type="predicted"/>
<name>A0A507CYA0_9FUNG</name>
<dbReference type="EMBL" id="QEAM01000201">
    <property type="protein sequence ID" value="TPX44031.1"/>
    <property type="molecule type" value="Genomic_DNA"/>
</dbReference>